<reference evidence="3 4" key="1">
    <citation type="submission" date="2015-03" db="EMBL/GenBank/DDBJ databases">
        <title>Genomics and transcriptomics of the oil-accumulating basidiomycete yeast T. oleaginosus allow insights into substrate utilization and the diverse evolutionary trajectories of mating systems in fungi.</title>
        <authorList>
            <consortium name="DOE Joint Genome Institute"/>
            <person name="Kourist R."/>
            <person name="Kracht O."/>
            <person name="Bracharz F."/>
            <person name="Lipzen A."/>
            <person name="Nolan M."/>
            <person name="Ohm R."/>
            <person name="Grigoriev I."/>
            <person name="Sun S."/>
            <person name="Heitman J."/>
            <person name="Bruck T."/>
            <person name="Nowrousian M."/>
        </authorList>
    </citation>
    <scope>NUCLEOTIDE SEQUENCE [LARGE SCALE GENOMIC DNA]</scope>
    <source>
        <strain evidence="3 4">IBC0246</strain>
    </source>
</reference>
<evidence type="ECO:0000256" key="1">
    <source>
        <dbReference type="ARBA" id="ARBA00022786"/>
    </source>
</evidence>
<dbReference type="GO" id="GO:0031145">
    <property type="term" value="P:anaphase-promoting complex-dependent catabolic process"/>
    <property type="evidence" value="ECO:0007669"/>
    <property type="project" value="InterPro"/>
</dbReference>
<feature type="compositionally biased region" description="Basic and acidic residues" evidence="2">
    <location>
        <begin position="47"/>
        <end position="57"/>
    </location>
</feature>
<organism evidence="3 4">
    <name type="scientific">Cutaneotrichosporon oleaginosum</name>
    <dbReference type="NCBI Taxonomy" id="879819"/>
    <lineage>
        <taxon>Eukaryota</taxon>
        <taxon>Fungi</taxon>
        <taxon>Dikarya</taxon>
        <taxon>Basidiomycota</taxon>
        <taxon>Agaricomycotina</taxon>
        <taxon>Tremellomycetes</taxon>
        <taxon>Trichosporonales</taxon>
        <taxon>Trichosporonaceae</taxon>
        <taxon>Cutaneotrichosporon</taxon>
    </lineage>
</organism>
<feature type="compositionally biased region" description="Low complexity" evidence="2">
    <location>
        <begin position="60"/>
        <end position="79"/>
    </location>
</feature>
<dbReference type="Pfam" id="PF10471">
    <property type="entry name" value="ANAPC_CDC26"/>
    <property type="match status" value="1"/>
</dbReference>
<keyword evidence="1" id="KW-0833">Ubl conjugation pathway</keyword>
<dbReference type="Proteomes" id="UP000053611">
    <property type="component" value="Unassembled WGS sequence"/>
</dbReference>
<feature type="region of interest" description="Disordered" evidence="2">
    <location>
        <begin position="24"/>
        <end position="107"/>
    </location>
</feature>
<accession>A0A0J0XN19</accession>
<evidence type="ECO:0000256" key="2">
    <source>
        <dbReference type="SAM" id="MobiDB-lite"/>
    </source>
</evidence>
<dbReference type="GO" id="GO:0005680">
    <property type="term" value="C:anaphase-promoting complex"/>
    <property type="evidence" value="ECO:0007669"/>
    <property type="project" value="InterPro"/>
</dbReference>
<dbReference type="AlphaFoldDB" id="A0A0J0XN19"/>
<feature type="compositionally biased region" description="Low complexity" evidence="2">
    <location>
        <begin position="96"/>
        <end position="107"/>
    </location>
</feature>
<protein>
    <submittedName>
        <fullName evidence="3">Uncharacterized protein</fullName>
    </submittedName>
</protein>
<dbReference type="InterPro" id="IPR018860">
    <property type="entry name" value="APC_suCDC26"/>
</dbReference>
<evidence type="ECO:0000313" key="4">
    <source>
        <dbReference type="Proteomes" id="UP000053611"/>
    </source>
</evidence>
<gene>
    <name evidence="3" type="ORF">CC85DRAFT_285414</name>
</gene>
<evidence type="ECO:0000313" key="3">
    <source>
        <dbReference type="EMBL" id="KLT42506.1"/>
    </source>
</evidence>
<feature type="non-terminal residue" evidence="3">
    <location>
        <position position="107"/>
    </location>
</feature>
<keyword evidence="4" id="KW-1185">Reference proteome</keyword>
<name>A0A0J0XN19_9TREE</name>
<proteinExistence type="predicted"/>
<sequence>MIRLNPTSIRLRQSDVKALQDELERRRELAKKAGNTAAPKNPAQHSARKDKDKDARSRSARTANANTSTSTSTNDNQNAPQPADQAVEERRRRRAAMSAQERIGYIC</sequence>
<dbReference type="EMBL" id="KQ087204">
    <property type="protein sequence ID" value="KLT42506.1"/>
    <property type="molecule type" value="Genomic_DNA"/>
</dbReference>